<feature type="chain" id="PRO_5032300393" evidence="5">
    <location>
        <begin position="22"/>
        <end position="1955"/>
    </location>
</feature>
<feature type="compositionally biased region" description="Low complexity" evidence="4">
    <location>
        <begin position="621"/>
        <end position="638"/>
    </location>
</feature>
<feature type="domain" description="J" evidence="6">
    <location>
        <begin position="547"/>
        <end position="614"/>
    </location>
</feature>
<sequence>MLARNLIVLLFAVNIRTFDSAAPLRQLAHHSCQGYDEEVGGCEQLPACSVCQPQDCVFSPWNSWYDAGGCIGLKFRERSKSTSNNECGKPCSGALLESQSFVQDKCIKKVTDCMFGVWSEWTACHSSADQSVRTRSVVQQPTETGKPCEGPTKLTRPCGTSSHPQACQFSPWREWTSCSSSCGEGRHTRLRRVDQEARHGGEVCVGVLLETVPCTLPPCGRSDCEVSAWSSWSDCAEEGQTQRIRRRTVQQMPAGGGLGCPTELVVTAGCPAAPPQNCSLTEWTPWTPCDKTCDGGQSYRERQLNQPSSSNGFCTASVMKESIQCNTAPCYNPEEHDCMLGEWDAWTACSAKCGKGQKHRVRRVTRPATDRGRGCEGPMSELFPCEDSQCHQQDCRWSDWDVWSDCSCSCGGGVKKRNRVIAESPRHGGKLCSPEVKSEVSPCNTDPCDRGCVDAAWAPWQEWSKCSASCSMGFRSRSRLVEVEANHCGLPVGGLREQFESCSEQPCVNDRDCQLSVWGSWSKCSCSCFGIRERTRTIKDFAAGSGKPCDGLALKVIEACNDDDDDPAFRAAALKWHPDKAGSSPDARRRFQEAADAYEVLCDPQKRQTYDAALAQQSSQAEATAASTASTHRATSYGHGHGHQYGYPKHPTAPPGRSSGARAPHYSYHAQSEHVHARESHKTAAKDIRPTAAELHPQGFGPAFRASISDLQTLATFRHEGAVWLPKVKDVKWCRPDGDARRVQLSYIADYTSSRSRGNAVSPLVQYLQTSTCDALHTSFQDHLDRVAGRCDCRHFRMQLLDFPGRGELQFRVKLWLEGETAALLHSFDVAWEFVPTRSLFVMTQFATYRVAAIRHDCAVCRQVDPMASQSVQGVFSMPRVGQKRFASQACGEPLPQDCQLSEWSEWSQCSLSCGGGQKERRRELQREPSKGGLMPNILPWNVERLKEVAKYDVAEVKKDWELLFGQFSVVASPGVRVGPVNSPFGVFQLRAVGLSAFTATTEGYKEYADEENDDSCNKSAAHTGNLTPLLNRQKGQAFHSLSQDRLTGCGGGHSPDSLHRSGAEAVVRLLGHSEAGLLRGPQHSCIFHEIIVRANGDLKCRGAREVSGCSSHCETTKYCMVVLDQRNLLRHRLWCHRCYQESGDDSCGSTGARLLLQGSGHLQLLCDTAQRQHLSRVSTVPTDVSSEAFETLPRGSESIRTSSWDEMRRQSTVKLIAKFHKTASYRCGPVGLAVKRLAKQAMTLQHFRSSVSGRSSASPRMGVSHVKGVSVTWFQCMPATMSQIASCQSGAVGVFAASRARGWQMRSRQVLIPAQGNGQQCSGPLQEIGGCGEDPLAKHPDKQFVQGHDCEFEPWTQWSGLDGDNQRFRTRKVAIPASGGGKPCDGPLHETETGHEEKVDCQMSSWTFWSACDRTCGGGQSQRQRQVERFPKNGGDTCPHELIQTRGCTLKACDSKDAEISDWTDWSQCSTTCGPANQDRKRQVLALRGEGGEGITADLAQTRPCVGNLPCEKYDCLWHDWSEWSDCTCTCGGGQRTRDRSVRRMPSHGGQPCEPKDKEEIEPCNMQKCQSENCIVAAPAWKGCKMQRYAGRRASKSASLTFLNFQQCFQLIVQDGEFGAWSQWGMCSASCGGGVSFRPFAMPLSNLDHSSSAAQRTATLRDTRHRSIVQDANECGSEPSGKARQTRFCNTDVDCEQPLDCLFAAWSQWTPCTRTCDGLQRRNRRVDRFGRGKGAWCLGNLKETRTCNPVVGDAPPGGCSTGPVADCQFSMWAAWSVCSATCDGGMHTRSRSITSEAANGGKACEGPMTQVRECSRNDCVAPPPRNCQLGEWREWGACGKCNGQRFRSRNIIQYAENGGLNCDEADTQEATSCPRQCHEPSYCVWSDWEAWSRCSVRCGTGGKRSRRRWLEITSDESRALDVLPPVEDLLQKYSSLYSQTQAREALYKLGFCWL</sequence>
<evidence type="ECO:0000256" key="5">
    <source>
        <dbReference type="SAM" id="SignalP"/>
    </source>
</evidence>
<dbReference type="InterPro" id="IPR051418">
    <property type="entry name" value="Spondin/Thrombospondin_T1"/>
</dbReference>
<dbReference type="CDD" id="cd06257">
    <property type="entry name" value="DnaJ"/>
    <property type="match status" value="1"/>
</dbReference>
<dbReference type="InterPro" id="IPR001623">
    <property type="entry name" value="DnaJ_domain"/>
</dbReference>
<dbReference type="Gene3D" id="2.20.100.10">
    <property type="entry name" value="Thrombospondin type-1 (TSP1) repeat"/>
    <property type="match status" value="17"/>
</dbReference>
<evidence type="ECO:0000256" key="1">
    <source>
        <dbReference type="ARBA" id="ARBA00022729"/>
    </source>
</evidence>
<dbReference type="GO" id="GO:0031012">
    <property type="term" value="C:extracellular matrix"/>
    <property type="evidence" value="ECO:0007669"/>
    <property type="project" value="TreeGrafter"/>
</dbReference>
<reference evidence="7" key="1">
    <citation type="submission" date="2021-02" db="EMBL/GenBank/DDBJ databases">
        <authorList>
            <person name="Dougan E. K."/>
            <person name="Rhodes N."/>
            <person name="Thang M."/>
            <person name="Chan C."/>
        </authorList>
    </citation>
    <scope>NUCLEOTIDE SEQUENCE</scope>
</reference>
<keyword evidence="1 5" id="KW-0732">Signal</keyword>
<dbReference type="PROSITE" id="PS50092">
    <property type="entry name" value="TSP1"/>
    <property type="match status" value="17"/>
</dbReference>
<dbReference type="PROSITE" id="PS00636">
    <property type="entry name" value="DNAJ_1"/>
    <property type="match status" value="1"/>
</dbReference>
<dbReference type="PANTHER" id="PTHR11311">
    <property type="entry name" value="SPONDIN"/>
    <property type="match status" value="1"/>
</dbReference>
<dbReference type="Gene3D" id="1.10.287.110">
    <property type="entry name" value="DnaJ domain"/>
    <property type="match status" value="1"/>
</dbReference>
<dbReference type="SMART" id="SM00209">
    <property type="entry name" value="TSP1"/>
    <property type="match status" value="19"/>
</dbReference>
<organism evidence="7 8">
    <name type="scientific">Symbiodinium natans</name>
    <dbReference type="NCBI Taxonomy" id="878477"/>
    <lineage>
        <taxon>Eukaryota</taxon>
        <taxon>Sar</taxon>
        <taxon>Alveolata</taxon>
        <taxon>Dinophyceae</taxon>
        <taxon>Suessiales</taxon>
        <taxon>Symbiodiniaceae</taxon>
        <taxon>Symbiodinium</taxon>
    </lineage>
</organism>
<dbReference type="InterPro" id="IPR036869">
    <property type="entry name" value="J_dom_sf"/>
</dbReference>
<dbReference type="InterPro" id="IPR044004">
    <property type="entry name" value="TSP1_spondin_dom"/>
</dbReference>
<dbReference type="GO" id="GO:0007155">
    <property type="term" value="P:cell adhesion"/>
    <property type="evidence" value="ECO:0007669"/>
    <property type="project" value="TreeGrafter"/>
</dbReference>
<evidence type="ECO:0000313" key="7">
    <source>
        <dbReference type="EMBL" id="CAE7205783.1"/>
    </source>
</evidence>
<dbReference type="Pfam" id="PF00226">
    <property type="entry name" value="DnaJ"/>
    <property type="match status" value="1"/>
</dbReference>
<feature type="signal peptide" evidence="5">
    <location>
        <begin position="1"/>
        <end position="21"/>
    </location>
</feature>
<dbReference type="PANTHER" id="PTHR11311:SF15">
    <property type="entry name" value="SPONDIN-2"/>
    <property type="match status" value="1"/>
</dbReference>
<dbReference type="InterPro" id="IPR018253">
    <property type="entry name" value="DnaJ_domain_CS"/>
</dbReference>
<dbReference type="PROSITE" id="PS50076">
    <property type="entry name" value="DNAJ_2"/>
    <property type="match status" value="1"/>
</dbReference>
<keyword evidence="2" id="KW-1015">Disulfide bond</keyword>
<gene>
    <name evidence="7" type="primary">HMCN1</name>
    <name evidence="7" type="ORF">SNAT2548_LOCUS6506</name>
</gene>
<name>A0A812JFN5_9DINO</name>
<keyword evidence="3" id="KW-0325">Glycoprotein</keyword>
<dbReference type="InterPro" id="IPR036383">
    <property type="entry name" value="TSP1_rpt_sf"/>
</dbReference>
<dbReference type="EMBL" id="CAJNDS010000435">
    <property type="protein sequence ID" value="CAE7205783.1"/>
    <property type="molecule type" value="Genomic_DNA"/>
</dbReference>
<evidence type="ECO:0000313" key="8">
    <source>
        <dbReference type="Proteomes" id="UP000604046"/>
    </source>
</evidence>
<proteinExistence type="predicted"/>
<comment type="caution">
    <text evidence="7">The sequence shown here is derived from an EMBL/GenBank/DDBJ whole genome shotgun (WGS) entry which is preliminary data.</text>
</comment>
<accession>A0A812JFN5</accession>
<dbReference type="InterPro" id="IPR000884">
    <property type="entry name" value="TSP1_rpt"/>
</dbReference>
<evidence type="ECO:0000256" key="2">
    <source>
        <dbReference type="ARBA" id="ARBA00023157"/>
    </source>
</evidence>
<evidence type="ECO:0000259" key="6">
    <source>
        <dbReference type="PROSITE" id="PS50076"/>
    </source>
</evidence>
<dbReference type="Pfam" id="PF00090">
    <property type="entry name" value="TSP_1"/>
    <property type="match status" value="11"/>
</dbReference>
<dbReference type="Pfam" id="PF19028">
    <property type="entry name" value="TSP1_spondin"/>
    <property type="match status" value="4"/>
</dbReference>
<dbReference type="PRINTS" id="PR00625">
    <property type="entry name" value="JDOMAIN"/>
</dbReference>
<evidence type="ECO:0000256" key="4">
    <source>
        <dbReference type="SAM" id="MobiDB-lite"/>
    </source>
</evidence>
<dbReference type="Proteomes" id="UP000604046">
    <property type="component" value="Unassembled WGS sequence"/>
</dbReference>
<feature type="region of interest" description="Disordered" evidence="4">
    <location>
        <begin position="621"/>
        <end position="664"/>
    </location>
</feature>
<keyword evidence="8" id="KW-1185">Reference proteome</keyword>
<dbReference type="SUPFAM" id="SSF46565">
    <property type="entry name" value="Chaperone J-domain"/>
    <property type="match status" value="1"/>
</dbReference>
<evidence type="ECO:0000256" key="3">
    <source>
        <dbReference type="ARBA" id="ARBA00023180"/>
    </source>
</evidence>
<dbReference type="SUPFAM" id="SSF82895">
    <property type="entry name" value="TSP-1 type 1 repeat"/>
    <property type="match status" value="15"/>
</dbReference>
<protein>
    <submittedName>
        <fullName evidence="7">HMCN1 protein</fullName>
    </submittedName>
</protein>
<dbReference type="SMART" id="SM00271">
    <property type="entry name" value="DnaJ"/>
    <property type="match status" value="1"/>
</dbReference>
<dbReference type="OrthoDB" id="406207at2759"/>